<protein>
    <recommendedName>
        <fullName evidence="9">M23ase beta-sheet core domain-containing protein</fullName>
    </recommendedName>
</protein>
<keyword evidence="8" id="KW-1133">Transmembrane helix</keyword>
<evidence type="ECO:0000256" key="2">
    <source>
        <dbReference type="ARBA" id="ARBA00022670"/>
    </source>
</evidence>
<feature type="region of interest" description="Disordered" evidence="7">
    <location>
        <begin position="1"/>
        <end position="81"/>
    </location>
</feature>
<feature type="domain" description="M23ase beta-sheet core" evidence="9">
    <location>
        <begin position="212"/>
        <end position="313"/>
    </location>
</feature>
<dbReference type="InterPro" id="IPR011055">
    <property type="entry name" value="Dup_hybrid_motif"/>
</dbReference>
<dbReference type="RefSeq" id="WP_191282558.1">
    <property type="nucleotide sequence ID" value="NZ_BNAI01000002.1"/>
</dbReference>
<proteinExistence type="predicted"/>
<name>A0A8J3M3J4_9MICO</name>
<dbReference type="CDD" id="cd12797">
    <property type="entry name" value="M23_peptidase"/>
    <property type="match status" value="1"/>
</dbReference>
<keyword evidence="2" id="KW-0645">Protease</keyword>
<keyword evidence="4" id="KW-0378">Hydrolase</keyword>
<dbReference type="InterPro" id="IPR016047">
    <property type="entry name" value="M23ase_b-sheet_dom"/>
</dbReference>
<sequence>MAVPEHRGGDKFVLNATVRPEPGAEPAPPLSPSWDVVSSPLTRRELRARERSVEVASPAESRLRSGLPKARTKPRRSAKRAIRRDAIRDAAVKKTLSHRLLSFAAMLFAGTLVFAMTVPAHAFDVHPDDTALADAFAMEAQTVEVDPALVSLSERDAWTVTSWAEMLRLRYGNRSFDYTIGTGPIRWPFPYAVPITSGFGARAAPCRGCSTDHSGIDFGTGYGAAIFSVADGVVVERSTGGGTWGNFIVIESTTPDGEVFQAGYAHMASGSSALVLGDQVRVGDFIGLSGATGQVSGAHLHFTIKIDGSFVDPFTFLKRYAS</sequence>
<keyword evidence="3" id="KW-0479">Metal-binding</keyword>
<keyword evidence="5" id="KW-0862">Zinc</keyword>
<comment type="caution">
    <text evidence="10">The sequence shown here is derived from an EMBL/GenBank/DDBJ whole genome shotgun (WGS) entry which is preliminary data.</text>
</comment>
<evidence type="ECO:0000313" key="11">
    <source>
        <dbReference type="Proteomes" id="UP000617531"/>
    </source>
</evidence>
<evidence type="ECO:0000256" key="5">
    <source>
        <dbReference type="ARBA" id="ARBA00022833"/>
    </source>
</evidence>
<dbReference type="Proteomes" id="UP000617531">
    <property type="component" value="Unassembled WGS sequence"/>
</dbReference>
<evidence type="ECO:0000256" key="8">
    <source>
        <dbReference type="SAM" id="Phobius"/>
    </source>
</evidence>
<organism evidence="10 11">
    <name type="scientific">Pseudolysinimonas yzui</name>
    <dbReference type="NCBI Taxonomy" id="2708254"/>
    <lineage>
        <taxon>Bacteria</taxon>
        <taxon>Bacillati</taxon>
        <taxon>Actinomycetota</taxon>
        <taxon>Actinomycetes</taxon>
        <taxon>Micrococcales</taxon>
        <taxon>Microbacteriaceae</taxon>
        <taxon>Pseudolysinimonas</taxon>
    </lineage>
</organism>
<dbReference type="PANTHER" id="PTHR21666">
    <property type="entry name" value="PEPTIDASE-RELATED"/>
    <property type="match status" value="1"/>
</dbReference>
<dbReference type="GO" id="GO:0004222">
    <property type="term" value="F:metalloendopeptidase activity"/>
    <property type="evidence" value="ECO:0007669"/>
    <property type="project" value="TreeGrafter"/>
</dbReference>
<comment type="cofactor">
    <cofactor evidence="1">
        <name>Zn(2+)</name>
        <dbReference type="ChEBI" id="CHEBI:29105"/>
    </cofactor>
</comment>
<feature type="compositionally biased region" description="Basic and acidic residues" evidence="7">
    <location>
        <begin position="42"/>
        <end position="53"/>
    </location>
</feature>
<evidence type="ECO:0000313" key="10">
    <source>
        <dbReference type="EMBL" id="GHF12649.1"/>
    </source>
</evidence>
<feature type="transmembrane region" description="Helical" evidence="8">
    <location>
        <begin position="100"/>
        <end position="123"/>
    </location>
</feature>
<dbReference type="Pfam" id="PF01551">
    <property type="entry name" value="Peptidase_M23"/>
    <property type="match status" value="1"/>
</dbReference>
<dbReference type="PANTHER" id="PTHR21666:SF288">
    <property type="entry name" value="CELL DIVISION PROTEIN YTFB"/>
    <property type="match status" value="1"/>
</dbReference>
<keyword evidence="6" id="KW-0482">Metalloprotease</keyword>
<feature type="compositionally biased region" description="Basic and acidic residues" evidence="7">
    <location>
        <begin position="1"/>
        <end position="10"/>
    </location>
</feature>
<evidence type="ECO:0000256" key="4">
    <source>
        <dbReference type="ARBA" id="ARBA00022801"/>
    </source>
</evidence>
<dbReference type="Gene3D" id="2.70.70.10">
    <property type="entry name" value="Glucose Permease (Domain IIA)"/>
    <property type="match status" value="1"/>
</dbReference>
<dbReference type="SUPFAM" id="SSF51261">
    <property type="entry name" value="Duplicated hybrid motif"/>
    <property type="match status" value="1"/>
</dbReference>
<dbReference type="GO" id="GO:0006508">
    <property type="term" value="P:proteolysis"/>
    <property type="evidence" value="ECO:0007669"/>
    <property type="project" value="UniProtKB-KW"/>
</dbReference>
<dbReference type="EMBL" id="BNAI01000002">
    <property type="protein sequence ID" value="GHF12649.1"/>
    <property type="molecule type" value="Genomic_DNA"/>
</dbReference>
<dbReference type="AlphaFoldDB" id="A0A8J3M3J4"/>
<accession>A0A8J3M3J4</accession>
<keyword evidence="8" id="KW-0812">Transmembrane</keyword>
<evidence type="ECO:0000256" key="7">
    <source>
        <dbReference type="SAM" id="MobiDB-lite"/>
    </source>
</evidence>
<evidence type="ECO:0000256" key="3">
    <source>
        <dbReference type="ARBA" id="ARBA00022723"/>
    </source>
</evidence>
<evidence type="ECO:0000256" key="1">
    <source>
        <dbReference type="ARBA" id="ARBA00001947"/>
    </source>
</evidence>
<keyword evidence="11" id="KW-1185">Reference proteome</keyword>
<gene>
    <name evidence="10" type="ORF">GCM10011600_11790</name>
</gene>
<feature type="compositionally biased region" description="Basic residues" evidence="7">
    <location>
        <begin position="70"/>
        <end position="81"/>
    </location>
</feature>
<evidence type="ECO:0000259" key="9">
    <source>
        <dbReference type="Pfam" id="PF01551"/>
    </source>
</evidence>
<dbReference type="GO" id="GO:0046872">
    <property type="term" value="F:metal ion binding"/>
    <property type="evidence" value="ECO:0007669"/>
    <property type="project" value="UniProtKB-KW"/>
</dbReference>
<reference evidence="10" key="1">
    <citation type="journal article" date="2014" name="Int. J. Syst. Evol. Microbiol.">
        <title>Complete genome sequence of Corynebacterium casei LMG S-19264T (=DSM 44701T), isolated from a smear-ripened cheese.</title>
        <authorList>
            <consortium name="US DOE Joint Genome Institute (JGI-PGF)"/>
            <person name="Walter F."/>
            <person name="Albersmeier A."/>
            <person name="Kalinowski J."/>
            <person name="Ruckert C."/>
        </authorList>
    </citation>
    <scope>NUCLEOTIDE SEQUENCE</scope>
    <source>
        <strain evidence="10">CGMCC 1.16548</strain>
    </source>
</reference>
<keyword evidence="8" id="KW-0472">Membrane</keyword>
<evidence type="ECO:0000256" key="6">
    <source>
        <dbReference type="ARBA" id="ARBA00023049"/>
    </source>
</evidence>
<dbReference type="InterPro" id="IPR050570">
    <property type="entry name" value="Cell_wall_metabolism_enzyme"/>
</dbReference>
<reference evidence="10" key="2">
    <citation type="submission" date="2020-09" db="EMBL/GenBank/DDBJ databases">
        <authorList>
            <person name="Sun Q."/>
            <person name="Zhou Y."/>
        </authorList>
    </citation>
    <scope>NUCLEOTIDE SEQUENCE</scope>
    <source>
        <strain evidence="10">CGMCC 1.16548</strain>
    </source>
</reference>